<dbReference type="PROSITE" id="PS51257">
    <property type="entry name" value="PROKAR_LIPOPROTEIN"/>
    <property type="match status" value="1"/>
</dbReference>
<feature type="compositionally biased region" description="Polar residues" evidence="1">
    <location>
        <begin position="129"/>
        <end position="138"/>
    </location>
</feature>
<dbReference type="Proteomes" id="UP000683507">
    <property type="component" value="Chromosome"/>
</dbReference>
<accession>A0A916JP95</accession>
<feature type="region of interest" description="Disordered" evidence="1">
    <location>
        <begin position="120"/>
        <end position="151"/>
    </location>
</feature>
<evidence type="ECO:0000313" key="2">
    <source>
        <dbReference type="EMBL" id="CAG5085849.1"/>
    </source>
</evidence>
<organism evidence="2 3">
    <name type="scientific">Parvicella tangerina</name>
    <dbReference type="NCBI Taxonomy" id="2829795"/>
    <lineage>
        <taxon>Bacteria</taxon>
        <taxon>Pseudomonadati</taxon>
        <taxon>Bacteroidota</taxon>
        <taxon>Flavobacteriia</taxon>
        <taxon>Flavobacteriales</taxon>
        <taxon>Parvicellaceae</taxon>
        <taxon>Parvicella</taxon>
    </lineage>
</organism>
<evidence type="ECO:0000313" key="3">
    <source>
        <dbReference type="Proteomes" id="UP000683507"/>
    </source>
</evidence>
<keyword evidence="3" id="KW-1185">Reference proteome</keyword>
<name>A0A916JP95_9FLAO</name>
<dbReference type="KEGG" id="ptan:CRYO30217_02908"/>
<protein>
    <recommendedName>
        <fullName evidence="4">Lipoprotein</fullName>
    </recommendedName>
</protein>
<sequence>MKLTKRLLIVAFVPTLLLVSCNEDTTENSDQQEEMSLCDCYDVFLARLNSADSKSFEKENKETLEYCHKLGEEFNHKSEKEKDETLKVLMVDCPAFMEIGNFVTEEDLKQAEETAKQLDEALELDDITTPISSDSLENTLGIDEEFDPNDI</sequence>
<evidence type="ECO:0008006" key="4">
    <source>
        <dbReference type="Google" id="ProtNLM"/>
    </source>
</evidence>
<gene>
    <name evidence="2" type="ORF">CRYO30217_02908</name>
</gene>
<evidence type="ECO:0000256" key="1">
    <source>
        <dbReference type="SAM" id="MobiDB-lite"/>
    </source>
</evidence>
<dbReference type="RefSeq" id="WP_258543106.1">
    <property type="nucleotide sequence ID" value="NZ_OU015584.1"/>
</dbReference>
<dbReference type="AlphaFoldDB" id="A0A916JP95"/>
<dbReference type="EMBL" id="OU015584">
    <property type="protein sequence ID" value="CAG5085849.1"/>
    <property type="molecule type" value="Genomic_DNA"/>
</dbReference>
<feature type="compositionally biased region" description="Acidic residues" evidence="1">
    <location>
        <begin position="142"/>
        <end position="151"/>
    </location>
</feature>
<reference evidence="2" key="1">
    <citation type="submission" date="2021-04" db="EMBL/GenBank/DDBJ databases">
        <authorList>
            <person name="Rodrigo-Torres L."/>
            <person name="Arahal R. D."/>
            <person name="Lucena T."/>
        </authorList>
    </citation>
    <scope>NUCLEOTIDE SEQUENCE</scope>
    <source>
        <strain evidence="2">AS29M-1</strain>
    </source>
</reference>
<proteinExistence type="predicted"/>